<reference evidence="3 4" key="1">
    <citation type="journal article" date="2020" name="IScience">
        <title>Genome Sequencing of the Endangered Kingdonia uniflora (Circaeasteraceae, Ranunculales) Reveals Potential Mechanisms of Evolutionary Specialization.</title>
        <authorList>
            <person name="Sun Y."/>
            <person name="Deng T."/>
            <person name="Zhang A."/>
            <person name="Moore M.J."/>
            <person name="Landis J.B."/>
            <person name="Lin N."/>
            <person name="Zhang H."/>
            <person name="Zhang X."/>
            <person name="Huang J."/>
            <person name="Zhang X."/>
            <person name="Sun H."/>
            <person name="Wang H."/>
        </authorList>
    </citation>
    <scope>NUCLEOTIDE SEQUENCE [LARGE SCALE GENOMIC DNA]</scope>
    <source>
        <strain evidence="3">TB1705</strain>
        <tissue evidence="3">Leaf</tissue>
    </source>
</reference>
<dbReference type="Gene3D" id="3.40.309.10">
    <property type="entry name" value="Aldehyde Dehydrogenase, Chain A, domain 2"/>
    <property type="match status" value="1"/>
</dbReference>
<name>A0A7J7MJJ8_9MAGN</name>
<evidence type="ECO:0000256" key="1">
    <source>
        <dbReference type="ARBA" id="ARBA00023002"/>
    </source>
</evidence>
<dbReference type="InterPro" id="IPR016162">
    <property type="entry name" value="Ald_DH_N"/>
</dbReference>
<dbReference type="GO" id="GO:0006081">
    <property type="term" value="P:aldehyde metabolic process"/>
    <property type="evidence" value="ECO:0007669"/>
    <property type="project" value="InterPro"/>
</dbReference>
<dbReference type="InterPro" id="IPR012394">
    <property type="entry name" value="Aldehyde_DH_NAD(P)"/>
</dbReference>
<dbReference type="SUPFAM" id="SSF53720">
    <property type="entry name" value="ALDH-like"/>
    <property type="match status" value="1"/>
</dbReference>
<organism evidence="3 4">
    <name type="scientific">Kingdonia uniflora</name>
    <dbReference type="NCBI Taxonomy" id="39325"/>
    <lineage>
        <taxon>Eukaryota</taxon>
        <taxon>Viridiplantae</taxon>
        <taxon>Streptophyta</taxon>
        <taxon>Embryophyta</taxon>
        <taxon>Tracheophyta</taxon>
        <taxon>Spermatophyta</taxon>
        <taxon>Magnoliopsida</taxon>
        <taxon>Ranunculales</taxon>
        <taxon>Circaeasteraceae</taxon>
        <taxon>Kingdonia</taxon>
    </lineage>
</organism>
<dbReference type="InterPro" id="IPR016163">
    <property type="entry name" value="Ald_DH_C"/>
</dbReference>
<dbReference type="Proteomes" id="UP000541444">
    <property type="component" value="Unassembled WGS sequence"/>
</dbReference>
<evidence type="ECO:0000313" key="4">
    <source>
        <dbReference type="Proteomes" id="UP000541444"/>
    </source>
</evidence>
<gene>
    <name evidence="3" type="ORF">GIB67_035826</name>
</gene>
<dbReference type="EMBL" id="JACGCM010001441">
    <property type="protein sequence ID" value="KAF6155079.1"/>
    <property type="molecule type" value="Genomic_DNA"/>
</dbReference>
<keyword evidence="4" id="KW-1185">Reference proteome</keyword>
<dbReference type="PANTHER" id="PTHR43570">
    <property type="entry name" value="ALDEHYDE DEHYDROGENASE"/>
    <property type="match status" value="1"/>
</dbReference>
<dbReference type="Gene3D" id="3.40.605.10">
    <property type="entry name" value="Aldehyde Dehydrogenase, Chain A, domain 1"/>
    <property type="match status" value="1"/>
</dbReference>
<accession>A0A7J7MJJ8</accession>
<keyword evidence="2" id="KW-1133">Transmembrane helix</keyword>
<dbReference type="OrthoDB" id="440325at2759"/>
<keyword evidence="2" id="KW-0812">Transmembrane</keyword>
<protein>
    <recommendedName>
        <fullName evidence="5">Aldehyde dehydrogenase domain-containing protein</fullName>
    </recommendedName>
</protein>
<dbReference type="GO" id="GO:0004029">
    <property type="term" value="F:aldehyde dehydrogenase (NAD+) activity"/>
    <property type="evidence" value="ECO:0007669"/>
    <property type="project" value="TreeGrafter"/>
</dbReference>
<evidence type="ECO:0000256" key="2">
    <source>
        <dbReference type="SAM" id="Phobius"/>
    </source>
</evidence>
<dbReference type="GO" id="GO:0005737">
    <property type="term" value="C:cytoplasm"/>
    <property type="evidence" value="ECO:0007669"/>
    <property type="project" value="TreeGrafter"/>
</dbReference>
<feature type="transmembrane region" description="Helical" evidence="2">
    <location>
        <begin position="120"/>
        <end position="141"/>
    </location>
</feature>
<evidence type="ECO:0008006" key="5">
    <source>
        <dbReference type="Google" id="ProtNLM"/>
    </source>
</evidence>
<keyword evidence="1" id="KW-0560">Oxidoreductase</keyword>
<dbReference type="PANTHER" id="PTHR43570:SF17">
    <property type="entry name" value="ALDEHYDE DEHYDROGENASE FAMILY 3 MEMBER F1"/>
    <property type="match status" value="1"/>
</dbReference>
<dbReference type="InterPro" id="IPR016161">
    <property type="entry name" value="Ald_DH/histidinol_DH"/>
</dbReference>
<sequence>MINYGGSGGMDFSDIDVALEQVKCYLNCLVQSAYYPLRTTPFVSSALALDPLIRVIDAGNVVVLKPSELAPACYAHLANTIPSYMDDKAIMVAEGGASIGKQLLDYKWDKIFFTYTSTTVIYYFLLVEILNNILIFVYIWFQVVIKRIVGGKWGFCSGQACIGVDYLFVEDKFLPSLVTF</sequence>
<evidence type="ECO:0000313" key="3">
    <source>
        <dbReference type="EMBL" id="KAF6155079.1"/>
    </source>
</evidence>
<comment type="caution">
    <text evidence="3">The sequence shown here is derived from an EMBL/GenBank/DDBJ whole genome shotgun (WGS) entry which is preliminary data.</text>
</comment>
<dbReference type="AlphaFoldDB" id="A0A7J7MJJ8"/>
<keyword evidence="2" id="KW-0472">Membrane</keyword>
<proteinExistence type="predicted"/>